<dbReference type="Pfam" id="PF03466">
    <property type="entry name" value="LysR_substrate"/>
    <property type="match status" value="1"/>
</dbReference>
<keyword evidence="2" id="KW-0805">Transcription regulation</keyword>
<dbReference type="PROSITE" id="PS50931">
    <property type="entry name" value="HTH_LYSR"/>
    <property type="match status" value="1"/>
</dbReference>
<dbReference type="PANTHER" id="PTHR30346">
    <property type="entry name" value="TRANSCRIPTIONAL DUAL REGULATOR HCAR-RELATED"/>
    <property type="match status" value="1"/>
</dbReference>
<dbReference type="SUPFAM" id="SSF53850">
    <property type="entry name" value="Periplasmic binding protein-like II"/>
    <property type="match status" value="1"/>
</dbReference>
<dbReference type="PANTHER" id="PTHR30346:SF0">
    <property type="entry name" value="HCA OPERON TRANSCRIPTIONAL ACTIVATOR HCAR"/>
    <property type="match status" value="1"/>
</dbReference>
<evidence type="ECO:0000313" key="7">
    <source>
        <dbReference type="Proteomes" id="UP001596074"/>
    </source>
</evidence>
<comment type="caution">
    <text evidence="6">The sequence shown here is derived from an EMBL/GenBank/DDBJ whole genome shotgun (WGS) entry which is preliminary data.</text>
</comment>
<keyword evidence="4" id="KW-0804">Transcription</keyword>
<dbReference type="InterPro" id="IPR036390">
    <property type="entry name" value="WH_DNA-bd_sf"/>
</dbReference>
<reference evidence="7" key="1">
    <citation type="journal article" date="2019" name="Int. J. Syst. Evol. Microbiol.">
        <title>The Global Catalogue of Microorganisms (GCM) 10K type strain sequencing project: providing services to taxonomists for standard genome sequencing and annotation.</title>
        <authorList>
            <consortium name="The Broad Institute Genomics Platform"/>
            <consortium name="The Broad Institute Genome Sequencing Center for Infectious Disease"/>
            <person name="Wu L."/>
            <person name="Ma J."/>
        </authorList>
    </citation>
    <scope>NUCLEOTIDE SEQUENCE [LARGE SCALE GENOMIC DNA]</scope>
    <source>
        <strain evidence="7">KCTC 42087</strain>
    </source>
</reference>
<dbReference type="Proteomes" id="UP001596074">
    <property type="component" value="Unassembled WGS sequence"/>
</dbReference>
<evidence type="ECO:0000256" key="4">
    <source>
        <dbReference type="ARBA" id="ARBA00023163"/>
    </source>
</evidence>
<dbReference type="CDD" id="cd08414">
    <property type="entry name" value="PBP2_LTTR_aromatics_like"/>
    <property type="match status" value="1"/>
</dbReference>
<gene>
    <name evidence="6" type="ORF">ACFPZN_19245</name>
</gene>
<proteinExistence type="inferred from homology"/>
<evidence type="ECO:0000259" key="5">
    <source>
        <dbReference type="PROSITE" id="PS50931"/>
    </source>
</evidence>
<dbReference type="InterPro" id="IPR005119">
    <property type="entry name" value="LysR_subst-bd"/>
</dbReference>
<evidence type="ECO:0000313" key="6">
    <source>
        <dbReference type="EMBL" id="MFC5747768.1"/>
    </source>
</evidence>
<dbReference type="Gene3D" id="3.40.190.10">
    <property type="entry name" value="Periplasmic binding protein-like II"/>
    <property type="match status" value="2"/>
</dbReference>
<dbReference type="EMBL" id="JBHSON010000025">
    <property type="protein sequence ID" value="MFC5747768.1"/>
    <property type="molecule type" value="Genomic_DNA"/>
</dbReference>
<dbReference type="Gene3D" id="1.10.10.10">
    <property type="entry name" value="Winged helix-like DNA-binding domain superfamily/Winged helix DNA-binding domain"/>
    <property type="match status" value="1"/>
</dbReference>
<dbReference type="InterPro" id="IPR036388">
    <property type="entry name" value="WH-like_DNA-bd_sf"/>
</dbReference>
<organism evidence="6 7">
    <name type="scientific">Actinomadura rugatobispora</name>
    <dbReference type="NCBI Taxonomy" id="1994"/>
    <lineage>
        <taxon>Bacteria</taxon>
        <taxon>Bacillati</taxon>
        <taxon>Actinomycetota</taxon>
        <taxon>Actinomycetes</taxon>
        <taxon>Streptosporangiales</taxon>
        <taxon>Thermomonosporaceae</taxon>
        <taxon>Actinomadura</taxon>
    </lineage>
</organism>
<evidence type="ECO:0000256" key="2">
    <source>
        <dbReference type="ARBA" id="ARBA00023015"/>
    </source>
</evidence>
<evidence type="ECO:0000256" key="1">
    <source>
        <dbReference type="ARBA" id="ARBA00009437"/>
    </source>
</evidence>
<sequence>MDAHLRELRYFAAVADELSFTRAAARLFVSQPALSKQIRALERRLGFELFERRSREVVLTGQGAELLPAAREVLETWDGAYARARALDRPPTLTVGMQTAVGRDLQRRALARFRELAPGWSVSLRLVGWDDPTAGLADGSSDVAFVWLPVTSAGISARTLARERRWVALPDDHPLAGRTEIAFADLLDEPFIALPREAGPLRDFWLATPARGGRPPRIGAEAAAPDEVFEAVVSGLGVVLLAEGNAGLYRRPGVTCRPVLGLEPAELAVAWRGADGRAAPRLFMEGLESVDRL</sequence>
<comment type="similarity">
    <text evidence="1">Belongs to the LysR transcriptional regulatory family.</text>
</comment>
<feature type="domain" description="HTH lysR-type" evidence="5">
    <location>
        <begin position="1"/>
        <end position="60"/>
    </location>
</feature>
<accession>A0ABW0ZZN3</accession>
<dbReference type="PRINTS" id="PR00039">
    <property type="entry name" value="HTHLYSR"/>
</dbReference>
<keyword evidence="3" id="KW-0238">DNA-binding</keyword>
<keyword evidence="7" id="KW-1185">Reference proteome</keyword>
<dbReference type="RefSeq" id="WP_378283388.1">
    <property type="nucleotide sequence ID" value="NZ_JBHSON010000025.1"/>
</dbReference>
<dbReference type="Pfam" id="PF00126">
    <property type="entry name" value="HTH_1"/>
    <property type="match status" value="1"/>
</dbReference>
<name>A0ABW0ZZN3_9ACTN</name>
<dbReference type="SUPFAM" id="SSF46785">
    <property type="entry name" value="Winged helix' DNA-binding domain"/>
    <property type="match status" value="1"/>
</dbReference>
<evidence type="ECO:0000256" key="3">
    <source>
        <dbReference type="ARBA" id="ARBA00023125"/>
    </source>
</evidence>
<dbReference type="InterPro" id="IPR000847">
    <property type="entry name" value="LysR_HTH_N"/>
</dbReference>
<protein>
    <submittedName>
        <fullName evidence="6">LysR substrate-binding domain-containing protein</fullName>
    </submittedName>
</protein>